<keyword evidence="1" id="KW-0732">Signal</keyword>
<dbReference type="RefSeq" id="WP_136873689.1">
    <property type="nucleotide sequence ID" value="NZ_SWBO01000001.1"/>
</dbReference>
<keyword evidence="3" id="KW-1185">Reference proteome</keyword>
<dbReference type="EMBL" id="SWBO01000001">
    <property type="protein sequence ID" value="TKC03257.1"/>
    <property type="molecule type" value="Genomic_DNA"/>
</dbReference>
<comment type="caution">
    <text evidence="2">The sequence shown here is derived from an EMBL/GenBank/DDBJ whole genome shotgun (WGS) entry which is preliminary data.</text>
</comment>
<reference evidence="2 3" key="1">
    <citation type="submission" date="2019-04" db="EMBL/GenBank/DDBJ databases">
        <title>Pedobacter sp. AR-2-6 sp. nov., isolated from Arctic soil.</title>
        <authorList>
            <person name="Dahal R.H."/>
            <person name="Kim D.-U."/>
        </authorList>
    </citation>
    <scope>NUCLEOTIDE SEQUENCE [LARGE SCALE GENOMIC DNA]</scope>
    <source>
        <strain evidence="2 3">AR-2-6</strain>
    </source>
</reference>
<feature type="signal peptide" evidence="1">
    <location>
        <begin position="1"/>
        <end position="21"/>
    </location>
</feature>
<protein>
    <recommendedName>
        <fullName evidence="4">Lipoprotein</fullName>
    </recommendedName>
</protein>
<dbReference type="PROSITE" id="PS51257">
    <property type="entry name" value="PROKAR_LIPOPROTEIN"/>
    <property type="match status" value="1"/>
</dbReference>
<evidence type="ECO:0008006" key="4">
    <source>
        <dbReference type="Google" id="ProtNLM"/>
    </source>
</evidence>
<accession>A0A4U1CDB8</accession>
<evidence type="ECO:0000313" key="2">
    <source>
        <dbReference type="EMBL" id="TKC03257.1"/>
    </source>
</evidence>
<sequence>MFNKVKFFAIINLLWFLIACGSTNSEPLSIQFSSDSSKIIIKNINDASLYQLKTNLETDSAYQNVVSVLQTPSEDDSLSMEIVYPGDLTIIGDSLIYTPKNEFVRGKVYLIETMINTQFAKSEEIIKSQVGRQIKAQQKILKR</sequence>
<evidence type="ECO:0000313" key="3">
    <source>
        <dbReference type="Proteomes" id="UP000310477"/>
    </source>
</evidence>
<proteinExistence type="predicted"/>
<gene>
    <name evidence="2" type="ORF">FA045_01420</name>
</gene>
<feature type="chain" id="PRO_5020847325" description="Lipoprotein" evidence="1">
    <location>
        <begin position="22"/>
        <end position="143"/>
    </location>
</feature>
<organism evidence="2 3">
    <name type="scientific">Pedobacter cryotolerans</name>
    <dbReference type="NCBI Taxonomy" id="2571270"/>
    <lineage>
        <taxon>Bacteria</taxon>
        <taxon>Pseudomonadati</taxon>
        <taxon>Bacteroidota</taxon>
        <taxon>Sphingobacteriia</taxon>
        <taxon>Sphingobacteriales</taxon>
        <taxon>Sphingobacteriaceae</taxon>
        <taxon>Pedobacter</taxon>
    </lineage>
</organism>
<dbReference type="Proteomes" id="UP000310477">
    <property type="component" value="Unassembled WGS sequence"/>
</dbReference>
<dbReference type="OrthoDB" id="794736at2"/>
<evidence type="ECO:0000256" key="1">
    <source>
        <dbReference type="SAM" id="SignalP"/>
    </source>
</evidence>
<name>A0A4U1CDB8_9SPHI</name>
<dbReference type="AlphaFoldDB" id="A0A4U1CDB8"/>